<evidence type="ECO:0000313" key="1">
    <source>
        <dbReference type="EMBL" id="MFC2248016.1"/>
    </source>
</evidence>
<reference evidence="1 2" key="1">
    <citation type="submission" date="2024-09" db="EMBL/GenBank/DDBJ databases">
        <title>Description of Labrys sedimenti sp. nov., isolated from a diclofenac-degrading enrichment culture, and genome-based reclassification of Labrys portucalensis as a later heterotypic synonym of Labrys neptuniae.</title>
        <authorList>
            <person name="Tancsics A."/>
            <person name="Csepanyi A."/>
        </authorList>
    </citation>
    <scope>NUCLEOTIDE SEQUENCE [LARGE SCALE GENOMIC DNA]</scope>
    <source>
        <strain evidence="1 2">LMG 23412</strain>
    </source>
</reference>
<sequence length="42" mass="4520">MKAEFALLSATRDMDGAEIRLAFDAQQRSAGIEGVVKPRAAK</sequence>
<evidence type="ECO:0000313" key="2">
    <source>
        <dbReference type="Proteomes" id="UP001595190"/>
    </source>
</evidence>
<dbReference type="EMBL" id="JBHGPK010000001">
    <property type="protein sequence ID" value="MFC2248016.1"/>
    <property type="molecule type" value="Genomic_DNA"/>
</dbReference>
<accession>A0ABV6Z753</accession>
<gene>
    <name evidence="1" type="ORF">ACETRX_00170</name>
</gene>
<dbReference type="RefSeq" id="WP_394307814.1">
    <property type="nucleotide sequence ID" value="NZ_JBHGPK010000001.1"/>
</dbReference>
<organism evidence="1 2">
    <name type="scientific">Labrys neptuniae</name>
    <dbReference type="NCBI Taxonomy" id="376174"/>
    <lineage>
        <taxon>Bacteria</taxon>
        <taxon>Pseudomonadati</taxon>
        <taxon>Pseudomonadota</taxon>
        <taxon>Alphaproteobacteria</taxon>
        <taxon>Hyphomicrobiales</taxon>
        <taxon>Xanthobacteraceae</taxon>
        <taxon>Labrys</taxon>
    </lineage>
</organism>
<dbReference type="Proteomes" id="UP001595190">
    <property type="component" value="Unassembled WGS sequence"/>
</dbReference>
<name>A0ABV6Z753_9HYPH</name>
<comment type="caution">
    <text evidence="1">The sequence shown here is derived from an EMBL/GenBank/DDBJ whole genome shotgun (WGS) entry which is preliminary data.</text>
</comment>
<proteinExistence type="predicted"/>
<protein>
    <submittedName>
        <fullName evidence="1">Uncharacterized protein</fullName>
    </submittedName>
</protein>